<keyword evidence="5" id="KW-1185">Reference proteome</keyword>
<gene>
    <name evidence="4" type="ORF">RM519_07380</name>
</gene>
<dbReference type="Pfam" id="PF13472">
    <property type="entry name" value="Lipase_GDSL_2"/>
    <property type="match status" value="2"/>
</dbReference>
<dbReference type="RefSeq" id="WP_311593042.1">
    <property type="nucleotide sequence ID" value="NZ_JAVRHV010000003.1"/>
</dbReference>
<dbReference type="InterPro" id="IPR051532">
    <property type="entry name" value="Ester_Hydrolysis_Enzymes"/>
</dbReference>
<dbReference type="InterPro" id="IPR036514">
    <property type="entry name" value="SGNH_hydro_sf"/>
</dbReference>
<dbReference type="InterPro" id="IPR013830">
    <property type="entry name" value="SGNH_hydro"/>
</dbReference>
<feature type="domain" description="SGNH hydrolase-type esterase" evidence="3">
    <location>
        <begin position="53"/>
        <end position="225"/>
    </location>
</feature>
<evidence type="ECO:0000259" key="3">
    <source>
        <dbReference type="Pfam" id="PF13472"/>
    </source>
</evidence>
<evidence type="ECO:0000256" key="1">
    <source>
        <dbReference type="SAM" id="Phobius"/>
    </source>
</evidence>
<dbReference type="EMBL" id="JAVRHV010000003">
    <property type="protein sequence ID" value="MDT0553061.1"/>
    <property type="molecule type" value="Genomic_DNA"/>
</dbReference>
<feature type="transmembrane region" description="Helical" evidence="1">
    <location>
        <begin position="21"/>
        <end position="38"/>
    </location>
</feature>
<comment type="caution">
    <text evidence="4">The sequence shown here is derived from an EMBL/GenBank/DDBJ whole genome shotgun (WGS) entry which is preliminary data.</text>
</comment>
<dbReference type="Pfam" id="PF00326">
    <property type="entry name" value="Peptidase_S9"/>
    <property type="match status" value="1"/>
</dbReference>
<feature type="domain" description="SGNH hydrolase-type esterase" evidence="3">
    <location>
        <begin position="545"/>
        <end position="717"/>
    </location>
</feature>
<keyword evidence="1" id="KW-1133">Transmembrane helix</keyword>
<evidence type="ECO:0000259" key="2">
    <source>
        <dbReference type="Pfam" id="PF00326"/>
    </source>
</evidence>
<dbReference type="SUPFAM" id="SSF52266">
    <property type="entry name" value="SGNH hydrolase"/>
    <property type="match status" value="2"/>
</dbReference>
<dbReference type="Gene3D" id="3.40.50.1110">
    <property type="entry name" value="SGNH hydrolase"/>
    <property type="match status" value="2"/>
</dbReference>
<evidence type="ECO:0000313" key="5">
    <source>
        <dbReference type="Proteomes" id="UP001252186"/>
    </source>
</evidence>
<keyword evidence="1" id="KW-0472">Membrane</keyword>
<evidence type="ECO:0000313" key="4">
    <source>
        <dbReference type="EMBL" id="MDT0553061.1"/>
    </source>
</evidence>
<dbReference type="InterPro" id="IPR029058">
    <property type="entry name" value="AB_hydrolase_fold"/>
</dbReference>
<dbReference type="InterPro" id="IPR001375">
    <property type="entry name" value="Peptidase_S9_cat"/>
</dbReference>
<dbReference type="Gene3D" id="3.40.50.1820">
    <property type="entry name" value="alpha/beta hydrolase"/>
    <property type="match status" value="1"/>
</dbReference>
<dbReference type="SUPFAM" id="SSF53474">
    <property type="entry name" value="alpha/beta-Hydrolases"/>
    <property type="match status" value="1"/>
</dbReference>
<dbReference type="PANTHER" id="PTHR30383:SF5">
    <property type="entry name" value="SGNH HYDROLASE-TYPE ESTERASE DOMAIN-CONTAINING PROTEIN"/>
    <property type="match status" value="1"/>
</dbReference>
<feature type="domain" description="Peptidase S9 prolyl oligopeptidase catalytic" evidence="2">
    <location>
        <begin position="345"/>
        <end position="478"/>
    </location>
</feature>
<organism evidence="4 5">
    <name type="scientific">Urechidicola vernalis</name>
    <dbReference type="NCBI Taxonomy" id="3075600"/>
    <lineage>
        <taxon>Bacteria</taxon>
        <taxon>Pseudomonadati</taxon>
        <taxon>Bacteroidota</taxon>
        <taxon>Flavobacteriia</taxon>
        <taxon>Flavobacteriales</taxon>
        <taxon>Flavobacteriaceae</taxon>
        <taxon>Urechidicola</taxon>
    </lineage>
</organism>
<protein>
    <submittedName>
        <fullName evidence="4">GDSL-type esterase/lipase family protein</fullName>
    </submittedName>
</protein>
<name>A0ABU2Y5I8_9FLAO</name>
<accession>A0ABU2Y5I8</accession>
<reference evidence="4 5" key="1">
    <citation type="submission" date="2023-09" db="EMBL/GenBank/DDBJ databases">
        <authorList>
            <person name="Rey-Velasco X."/>
        </authorList>
    </citation>
    <scope>NUCLEOTIDE SEQUENCE [LARGE SCALE GENOMIC DNA]</scope>
    <source>
        <strain evidence="4 5">P050</strain>
    </source>
</reference>
<dbReference type="PANTHER" id="PTHR30383">
    <property type="entry name" value="THIOESTERASE 1/PROTEASE 1/LYSOPHOSPHOLIPASE L1"/>
    <property type="match status" value="1"/>
</dbReference>
<proteinExistence type="predicted"/>
<keyword evidence="1" id="KW-0812">Transmembrane</keyword>
<sequence>MIGLSIQKFVNELIKSITNKLLIGLSILIFYSTTLIASNKTEILINPTIKIACVGNSITYGMGVFNREQNAYPKQLQNMLGSDYKVQNFGVSGVTLLKNGGQPYWETQAYKDALKFKPDIVYIKLGTNDSKKVNSLFYNEFKSDYKELIQSFKDVNSKARIILLLPIPAFTDTPNDIWNKTITNKIIPLTKEVAFETNTELIDLYQLFINHPELVPDKIHPSSLGASTIARRVYEDVVLNSDTNFNLFNNLPTKKTTNFNFHGFEQTDFKLNRIECKIVAPKRVNKNHNWVIRARFWGHEPQTDIALLERGFHIVYYDVSNLYGGPKAIERWNFLYDKLTNAGLSKKVVLEGMSRGGLIVYKWAVANPEKVACIYADAPVLSGKSWPGGFGKSEGYPQGWEKFKQVYGIKSDLEVENFIADPINQIKEISATNIPMLHVCGDSDKVVPVEENTQLFETELKKLNANIEVIYKKGIGHHPHSLENPKPIVDFILRNTETKINFANMAIPGSEYRSAAGWKKGYGWWGQNNDIDSLSHELKTCDLLLLGNSITQGFGGSRTKTTYAPGKKATDKYFKNLYWLNAGISGDRTEHTAYRLKYGTSDTLNPKFISLAIGVNNFPFNNAEEIAEGILLNIKTIQEKFPQSKILLNGPLPTGINHNSERRKKYDRIHEIISTYGNLNNVYYYNLTPLFVDENNDLDLKLYGTDGIHLHSAGYEVWSQFLREEIEKLKNL</sequence>
<dbReference type="Proteomes" id="UP001252186">
    <property type="component" value="Unassembled WGS sequence"/>
</dbReference>